<reference evidence="2 3" key="1">
    <citation type="journal article" date="2023" name="Sci. Data">
        <title>Genome assembly of the Korean intertidal mud-creeper Batillaria attramentaria.</title>
        <authorList>
            <person name="Patra A.K."/>
            <person name="Ho P.T."/>
            <person name="Jun S."/>
            <person name="Lee S.J."/>
            <person name="Kim Y."/>
            <person name="Won Y.J."/>
        </authorList>
    </citation>
    <scope>NUCLEOTIDE SEQUENCE [LARGE SCALE GENOMIC DNA]</scope>
    <source>
        <strain evidence="2">Wonlab-2016</strain>
    </source>
</reference>
<comment type="caution">
    <text evidence="2">The sequence shown here is derived from an EMBL/GenBank/DDBJ whole genome shotgun (WGS) entry which is preliminary data.</text>
</comment>
<organism evidence="2 3">
    <name type="scientific">Batillaria attramentaria</name>
    <dbReference type="NCBI Taxonomy" id="370345"/>
    <lineage>
        <taxon>Eukaryota</taxon>
        <taxon>Metazoa</taxon>
        <taxon>Spiralia</taxon>
        <taxon>Lophotrochozoa</taxon>
        <taxon>Mollusca</taxon>
        <taxon>Gastropoda</taxon>
        <taxon>Caenogastropoda</taxon>
        <taxon>Sorbeoconcha</taxon>
        <taxon>Cerithioidea</taxon>
        <taxon>Batillariidae</taxon>
        <taxon>Batillaria</taxon>
    </lineage>
</organism>
<proteinExistence type="predicted"/>
<evidence type="ECO:0000313" key="3">
    <source>
        <dbReference type="Proteomes" id="UP001519460"/>
    </source>
</evidence>
<accession>A0ABD0L638</accession>
<name>A0ABD0L638_9CAEN</name>
<feature type="region of interest" description="Disordered" evidence="1">
    <location>
        <begin position="97"/>
        <end position="118"/>
    </location>
</feature>
<dbReference type="Proteomes" id="UP001519460">
    <property type="component" value="Unassembled WGS sequence"/>
</dbReference>
<evidence type="ECO:0000256" key="1">
    <source>
        <dbReference type="SAM" id="MobiDB-lite"/>
    </source>
</evidence>
<protein>
    <submittedName>
        <fullName evidence="2">Uncharacterized protein</fullName>
    </submittedName>
</protein>
<gene>
    <name evidence="2" type="ORF">BaRGS_00013907</name>
</gene>
<dbReference type="AlphaFoldDB" id="A0ABD0L638"/>
<feature type="region of interest" description="Disordered" evidence="1">
    <location>
        <begin position="1"/>
        <end position="40"/>
    </location>
</feature>
<sequence>MRGPGENEKSHLLSSVEQKGSRIYRLARRKPRPGHGHKTTRSIEIQCLLIVSFSTPQLTKLTSAQISSRRDESRMQHTAKWEVASLPAILSAPVSTAALRSRETTDCGQRAGGRRGYG</sequence>
<keyword evidence="3" id="KW-1185">Reference proteome</keyword>
<feature type="compositionally biased region" description="Basic residues" evidence="1">
    <location>
        <begin position="25"/>
        <end position="40"/>
    </location>
</feature>
<feature type="compositionally biased region" description="Basic and acidic residues" evidence="1">
    <location>
        <begin position="1"/>
        <end position="11"/>
    </location>
</feature>
<dbReference type="EMBL" id="JACVVK020000080">
    <property type="protein sequence ID" value="KAK7494780.1"/>
    <property type="molecule type" value="Genomic_DNA"/>
</dbReference>
<evidence type="ECO:0000313" key="2">
    <source>
        <dbReference type="EMBL" id="KAK7494780.1"/>
    </source>
</evidence>